<dbReference type="Gene3D" id="3.40.50.300">
    <property type="entry name" value="P-loop containing nucleotide triphosphate hydrolases"/>
    <property type="match status" value="1"/>
</dbReference>
<dbReference type="PROSITE" id="PS00688">
    <property type="entry name" value="SIGMA54_INTERACT_3"/>
    <property type="match status" value="1"/>
</dbReference>
<comment type="caution">
    <text evidence="7">The sequence shown here is derived from an EMBL/GenBank/DDBJ whole genome shotgun (WGS) entry which is preliminary data.</text>
</comment>
<evidence type="ECO:0000256" key="3">
    <source>
        <dbReference type="ARBA" id="ARBA00023015"/>
    </source>
</evidence>
<dbReference type="InterPro" id="IPR025943">
    <property type="entry name" value="Sigma_54_int_dom_ATP-bd_2"/>
</dbReference>
<dbReference type="Pfam" id="PF25601">
    <property type="entry name" value="AAA_lid_14"/>
    <property type="match status" value="1"/>
</dbReference>
<dbReference type="SUPFAM" id="SSF52540">
    <property type="entry name" value="P-loop containing nucleoside triphosphate hydrolases"/>
    <property type="match status" value="1"/>
</dbReference>
<evidence type="ECO:0000256" key="5">
    <source>
        <dbReference type="ARBA" id="ARBA00023163"/>
    </source>
</evidence>
<feature type="domain" description="Sigma-54 factor interaction" evidence="6">
    <location>
        <begin position="242"/>
        <end position="472"/>
    </location>
</feature>
<dbReference type="SMART" id="SM00382">
    <property type="entry name" value="AAA"/>
    <property type="match status" value="1"/>
</dbReference>
<dbReference type="PRINTS" id="PR01590">
    <property type="entry name" value="HTHFIS"/>
</dbReference>
<dbReference type="EMBL" id="JBCITM010000007">
    <property type="protein sequence ID" value="MEN1760482.1"/>
    <property type="molecule type" value="Genomic_DNA"/>
</dbReference>
<dbReference type="PROSITE" id="PS50045">
    <property type="entry name" value="SIGMA54_INTERACT_4"/>
    <property type="match status" value="1"/>
</dbReference>
<keyword evidence="8" id="KW-1185">Reference proteome</keyword>
<dbReference type="Gene3D" id="3.30.450.40">
    <property type="match status" value="1"/>
</dbReference>
<dbReference type="SUPFAM" id="SSF46689">
    <property type="entry name" value="Homeodomain-like"/>
    <property type="match status" value="1"/>
</dbReference>
<dbReference type="Gene3D" id="1.10.8.60">
    <property type="match status" value="1"/>
</dbReference>
<name>A0ABU9VTJ0_9CLOT</name>
<dbReference type="InterPro" id="IPR027417">
    <property type="entry name" value="P-loop_NTPase"/>
</dbReference>
<dbReference type="InterPro" id="IPR009057">
    <property type="entry name" value="Homeodomain-like_sf"/>
</dbReference>
<evidence type="ECO:0000256" key="4">
    <source>
        <dbReference type="ARBA" id="ARBA00023125"/>
    </source>
</evidence>
<dbReference type="InterPro" id="IPR058031">
    <property type="entry name" value="AAA_lid_NorR"/>
</dbReference>
<dbReference type="InterPro" id="IPR025944">
    <property type="entry name" value="Sigma_54_int_dom_CS"/>
</dbReference>
<dbReference type="Proteomes" id="UP001407405">
    <property type="component" value="Unassembled WGS sequence"/>
</dbReference>
<accession>A0ABU9VTJ0</accession>
<dbReference type="InterPro" id="IPR002078">
    <property type="entry name" value="Sigma_54_int"/>
</dbReference>
<evidence type="ECO:0000313" key="7">
    <source>
        <dbReference type="EMBL" id="MEN1760482.1"/>
    </source>
</evidence>
<evidence type="ECO:0000259" key="6">
    <source>
        <dbReference type="PROSITE" id="PS50045"/>
    </source>
</evidence>
<keyword evidence="2" id="KW-0067">ATP-binding</keyword>
<dbReference type="InterPro" id="IPR029016">
    <property type="entry name" value="GAF-like_dom_sf"/>
</dbReference>
<gene>
    <name evidence="7" type="ORF">AAIG11_08360</name>
</gene>
<organism evidence="7 8">
    <name type="scientific">Anoxynatronum sibiricum</name>
    <dbReference type="NCBI Taxonomy" id="210623"/>
    <lineage>
        <taxon>Bacteria</taxon>
        <taxon>Bacillati</taxon>
        <taxon>Bacillota</taxon>
        <taxon>Clostridia</taxon>
        <taxon>Eubacteriales</taxon>
        <taxon>Clostridiaceae</taxon>
        <taxon>Anoxynatronum</taxon>
    </lineage>
</organism>
<dbReference type="RefSeq" id="WP_343185804.1">
    <property type="nucleotide sequence ID" value="NZ_JBCITM010000007.1"/>
</dbReference>
<dbReference type="PANTHER" id="PTHR32071">
    <property type="entry name" value="TRANSCRIPTIONAL REGULATORY PROTEIN"/>
    <property type="match status" value="1"/>
</dbReference>
<keyword evidence="3" id="KW-0805">Transcription regulation</keyword>
<dbReference type="PROSITE" id="PS00676">
    <property type="entry name" value="SIGMA54_INTERACT_2"/>
    <property type="match status" value="1"/>
</dbReference>
<dbReference type="Gene3D" id="1.10.10.60">
    <property type="entry name" value="Homeodomain-like"/>
    <property type="match status" value="1"/>
</dbReference>
<sequence length="569" mass="63271">MAQDNHLKETAVAWQQFIRSGHLHQPSVPQAVLTSWKNCRDRGVDPWENRRIQAGFVPGQEIAALQMTKSRRRPAETLEAIGRFADENHVVLSIYDNQGNFIEALNHQYPEAMAKKLSVPSLFLEQLNEDLSGTNAVTLAMREAATIRLAGCEHYHSWFHAFSCSAAPLRDARGNIAGAVGASSLDMHQPMMVLPFLRCVADLYQHWRWLEYDRNKNRYWQGIELMKPTPDTPAKPNPLNQLVGMSHEMKLVRERVAAVAQGELPVMLTGESGVGKEVAAQVIHQLSARRKGPLIVINCGALSETLAETTLFGYERGAFTGARSAGKTGLIEAAHGGTLFLDEVESLSAATQAMLLRCLAEKKIMPMGGTEERSVNFRLMTASKIPGEQAVAAGVLRADFYYRISGYDISIPPLRHRREDIPLLMETLLKGLAEAMGRDIPRLTEEAISCLCHYPWPGNVRQLKNLMEQLLITCQAAEIRMADLPETIRYHSAWLNRGAEASSVTPAGNHGSSQWTSASDGKKLLTHLERQMARQVLKESDGNISEAARRLGISRPTLYRIIKDTREEV</sequence>
<dbReference type="InterPro" id="IPR002197">
    <property type="entry name" value="HTH_Fis"/>
</dbReference>
<reference evidence="7 8" key="1">
    <citation type="submission" date="2024-04" db="EMBL/GenBank/DDBJ databases">
        <title>Genome sequencing and metabolic network reconstruction of aminoacids and betaine degradation by Anoxynatronum sibiricum.</title>
        <authorList>
            <person name="Detkova E.N."/>
            <person name="Boltjanskaja Y.V."/>
            <person name="Mardanov A.V."/>
            <person name="Kevbrin V."/>
        </authorList>
    </citation>
    <scope>NUCLEOTIDE SEQUENCE [LARGE SCALE GENOMIC DNA]</scope>
    <source>
        <strain evidence="7 8">Z-7981</strain>
    </source>
</reference>
<evidence type="ECO:0000313" key="8">
    <source>
        <dbReference type="Proteomes" id="UP001407405"/>
    </source>
</evidence>
<dbReference type="Pfam" id="PF02954">
    <property type="entry name" value="HTH_8"/>
    <property type="match status" value="1"/>
</dbReference>
<keyword evidence="4" id="KW-0238">DNA-binding</keyword>
<dbReference type="Pfam" id="PF00158">
    <property type="entry name" value="Sigma54_activat"/>
    <property type="match status" value="1"/>
</dbReference>
<keyword evidence="5" id="KW-0804">Transcription</keyword>
<proteinExistence type="predicted"/>
<evidence type="ECO:0000256" key="2">
    <source>
        <dbReference type="ARBA" id="ARBA00022840"/>
    </source>
</evidence>
<dbReference type="InterPro" id="IPR003593">
    <property type="entry name" value="AAA+_ATPase"/>
</dbReference>
<evidence type="ECO:0000256" key="1">
    <source>
        <dbReference type="ARBA" id="ARBA00022741"/>
    </source>
</evidence>
<protein>
    <submittedName>
        <fullName evidence="7">Sigma 54-interacting transcriptional regulator</fullName>
    </submittedName>
</protein>
<dbReference type="CDD" id="cd00009">
    <property type="entry name" value="AAA"/>
    <property type="match status" value="1"/>
</dbReference>
<keyword evidence="1" id="KW-0547">Nucleotide-binding</keyword>